<evidence type="ECO:0000256" key="1">
    <source>
        <dbReference type="SAM" id="MobiDB-lite"/>
    </source>
</evidence>
<feature type="compositionally biased region" description="Acidic residues" evidence="1">
    <location>
        <begin position="9"/>
        <end position="32"/>
    </location>
</feature>
<dbReference type="AlphaFoldDB" id="A0AAD7R3V0"/>
<keyword evidence="3" id="KW-1185">Reference proteome</keyword>
<dbReference type="Proteomes" id="UP001221898">
    <property type="component" value="Unassembled WGS sequence"/>
</dbReference>
<feature type="region of interest" description="Disordered" evidence="1">
    <location>
        <begin position="1"/>
        <end position="45"/>
    </location>
</feature>
<evidence type="ECO:0000313" key="3">
    <source>
        <dbReference type="Proteomes" id="UP001221898"/>
    </source>
</evidence>
<proteinExistence type="predicted"/>
<dbReference type="PANTHER" id="PTHR46579:SF2">
    <property type="entry name" value="C2H2-TYPE DOMAIN-CONTAINING PROTEIN"/>
    <property type="match status" value="1"/>
</dbReference>
<organism evidence="2 3">
    <name type="scientific">Aldrovandia affinis</name>
    <dbReference type="NCBI Taxonomy" id="143900"/>
    <lineage>
        <taxon>Eukaryota</taxon>
        <taxon>Metazoa</taxon>
        <taxon>Chordata</taxon>
        <taxon>Craniata</taxon>
        <taxon>Vertebrata</taxon>
        <taxon>Euteleostomi</taxon>
        <taxon>Actinopterygii</taxon>
        <taxon>Neopterygii</taxon>
        <taxon>Teleostei</taxon>
        <taxon>Notacanthiformes</taxon>
        <taxon>Halosauridae</taxon>
        <taxon>Aldrovandia</taxon>
    </lineage>
</organism>
<protein>
    <submittedName>
        <fullName evidence="2">Uncharacterized protein</fullName>
    </submittedName>
</protein>
<dbReference type="PANTHER" id="PTHR46579">
    <property type="entry name" value="F5/8 TYPE C DOMAIN-CONTAINING PROTEIN-RELATED"/>
    <property type="match status" value="1"/>
</dbReference>
<sequence length="193" mass="22345">MLPRQQDPGNEEETLQDNVEGDEDQLPDTEQDEILHDNVEGDEDQLPDTEQDEILHGCNKCLKTFKKASFGAKTDFSGFDRSTWPLRTSEEHKTFAKMTEKATTKAAQKKLEAQYGARWSELFFLPYYDAIRFVVIDPMHNLLLGTARHVLKLWIELGVLSIQKFEELQRRMDSLKSLKNQSLTQLQRCVLEL</sequence>
<reference evidence="2" key="1">
    <citation type="journal article" date="2023" name="Science">
        <title>Genome structures resolve the early diversification of teleost fishes.</title>
        <authorList>
            <person name="Parey E."/>
            <person name="Louis A."/>
            <person name="Montfort J."/>
            <person name="Bouchez O."/>
            <person name="Roques C."/>
            <person name="Iampietro C."/>
            <person name="Lluch J."/>
            <person name="Castinel A."/>
            <person name="Donnadieu C."/>
            <person name="Desvignes T."/>
            <person name="Floi Bucao C."/>
            <person name="Jouanno E."/>
            <person name="Wen M."/>
            <person name="Mejri S."/>
            <person name="Dirks R."/>
            <person name="Jansen H."/>
            <person name="Henkel C."/>
            <person name="Chen W.J."/>
            <person name="Zahm M."/>
            <person name="Cabau C."/>
            <person name="Klopp C."/>
            <person name="Thompson A.W."/>
            <person name="Robinson-Rechavi M."/>
            <person name="Braasch I."/>
            <person name="Lecointre G."/>
            <person name="Bobe J."/>
            <person name="Postlethwait J.H."/>
            <person name="Berthelot C."/>
            <person name="Roest Crollius H."/>
            <person name="Guiguen Y."/>
        </authorList>
    </citation>
    <scope>NUCLEOTIDE SEQUENCE</scope>
    <source>
        <strain evidence="2">NC1722</strain>
    </source>
</reference>
<name>A0AAD7R3V0_9TELE</name>
<accession>A0AAD7R3V0</accession>
<dbReference type="EMBL" id="JAINUG010000831">
    <property type="protein sequence ID" value="KAJ8361915.1"/>
    <property type="molecule type" value="Genomic_DNA"/>
</dbReference>
<evidence type="ECO:0000313" key="2">
    <source>
        <dbReference type="EMBL" id="KAJ8361915.1"/>
    </source>
</evidence>
<gene>
    <name evidence="2" type="ORF">AAFF_G00412320</name>
</gene>
<comment type="caution">
    <text evidence="2">The sequence shown here is derived from an EMBL/GenBank/DDBJ whole genome shotgun (WGS) entry which is preliminary data.</text>
</comment>